<evidence type="ECO:0000256" key="5">
    <source>
        <dbReference type="ARBA" id="ARBA00022884"/>
    </source>
</evidence>
<keyword evidence="1 6" id="KW-0819">tRNA processing</keyword>
<evidence type="ECO:0000256" key="3">
    <source>
        <dbReference type="ARBA" id="ARBA00022759"/>
    </source>
</evidence>
<comment type="similarity">
    <text evidence="6">Belongs to the RnpA family.</text>
</comment>
<evidence type="ECO:0000313" key="8">
    <source>
        <dbReference type="EMBL" id="TFE67431.1"/>
    </source>
</evidence>
<dbReference type="InterPro" id="IPR000100">
    <property type="entry name" value="RNase_P"/>
</dbReference>
<gene>
    <name evidence="6" type="primary">rnpA</name>
    <name evidence="8" type="ORF">A7Q10_01240</name>
</gene>
<keyword evidence="2 6" id="KW-0540">Nuclease</keyword>
<comment type="subunit">
    <text evidence="6">Consists of a catalytic RNA component (M1 or rnpB) and a protein subunit.</text>
</comment>
<keyword evidence="4 6" id="KW-0378">Hydrolase</keyword>
<dbReference type="HAMAP" id="MF_00227">
    <property type="entry name" value="RNase_P"/>
    <property type="match status" value="1"/>
</dbReference>
<name>A0A4Y8PA74_9BACT</name>
<keyword evidence="9" id="KW-1185">Reference proteome</keyword>
<protein>
    <recommendedName>
        <fullName evidence="6 7">Ribonuclease P protein component</fullName>
        <shortName evidence="6">RNase P protein</shortName>
        <shortName evidence="6">RNaseP protein</shortName>
        <ecNumber evidence="6 7">3.1.26.5</ecNumber>
    </recommendedName>
    <alternativeName>
        <fullName evidence="6">Protein C5</fullName>
    </alternativeName>
</protein>
<evidence type="ECO:0000256" key="2">
    <source>
        <dbReference type="ARBA" id="ARBA00022722"/>
    </source>
</evidence>
<comment type="catalytic activity">
    <reaction evidence="6">
        <text>Endonucleolytic cleavage of RNA, removing 5'-extranucleotides from tRNA precursor.</text>
        <dbReference type="EC" id="3.1.26.5"/>
    </reaction>
</comment>
<dbReference type="GO" id="GO:0042781">
    <property type="term" value="F:3'-tRNA processing endoribonuclease activity"/>
    <property type="evidence" value="ECO:0007669"/>
    <property type="project" value="TreeGrafter"/>
</dbReference>
<dbReference type="EMBL" id="LXQC01000154">
    <property type="protein sequence ID" value="TFE67431.1"/>
    <property type="molecule type" value="Genomic_DNA"/>
</dbReference>
<evidence type="ECO:0000256" key="7">
    <source>
        <dbReference type="NCBIfam" id="TIGR00188"/>
    </source>
</evidence>
<reference evidence="8 9" key="1">
    <citation type="submission" date="2016-05" db="EMBL/GenBank/DDBJ databases">
        <title>Diversity and Homogeneity among Thermoacidophilic Verrucomicrobia Methanotrophs Linked with Geographical Origin.</title>
        <authorList>
            <person name="Erikstad H.-A."/>
            <person name="Smestad N.B."/>
            <person name="Ceballos R.M."/>
            <person name="Birkeland N.-K."/>
        </authorList>
    </citation>
    <scope>NUCLEOTIDE SEQUENCE [LARGE SCALE GENOMIC DNA]</scope>
    <source>
        <strain evidence="8 9">Phi</strain>
    </source>
</reference>
<proteinExistence type="inferred from homology"/>
<dbReference type="GO" id="GO:0000049">
    <property type="term" value="F:tRNA binding"/>
    <property type="evidence" value="ECO:0007669"/>
    <property type="project" value="UniProtKB-UniRule"/>
</dbReference>
<dbReference type="InterPro" id="IPR020568">
    <property type="entry name" value="Ribosomal_Su5_D2-typ_SF"/>
</dbReference>
<evidence type="ECO:0000256" key="4">
    <source>
        <dbReference type="ARBA" id="ARBA00022801"/>
    </source>
</evidence>
<comment type="caution">
    <text evidence="8">The sequence shown here is derived from an EMBL/GenBank/DDBJ whole genome shotgun (WGS) entry which is preliminary data.</text>
</comment>
<dbReference type="Pfam" id="PF00825">
    <property type="entry name" value="Ribonuclease_P"/>
    <property type="match status" value="1"/>
</dbReference>
<dbReference type="AlphaFoldDB" id="A0A4Y8PA74"/>
<keyword evidence="5 6" id="KW-0694">RNA-binding</keyword>
<dbReference type="EC" id="3.1.26.5" evidence="6 7"/>
<dbReference type="OrthoDB" id="196964at2"/>
<evidence type="ECO:0000256" key="6">
    <source>
        <dbReference type="HAMAP-Rule" id="MF_00227"/>
    </source>
</evidence>
<dbReference type="NCBIfam" id="TIGR00188">
    <property type="entry name" value="rnpA"/>
    <property type="match status" value="1"/>
</dbReference>
<comment type="function">
    <text evidence="6">RNaseP catalyzes the removal of the 5'-leader sequence from pre-tRNA to produce the mature 5'-terminus. It can also cleave other RNA substrates such as 4.5S RNA. The protein component plays an auxiliary but essential role in vivo by binding to the 5'-leader sequence and broadening the substrate specificity of the ribozyme.</text>
</comment>
<dbReference type="Proteomes" id="UP000297713">
    <property type="component" value="Unassembled WGS sequence"/>
</dbReference>
<organism evidence="8 9">
    <name type="scientific">Methylacidiphilum caldifontis</name>
    <dbReference type="NCBI Taxonomy" id="2795386"/>
    <lineage>
        <taxon>Bacteria</taxon>
        <taxon>Pseudomonadati</taxon>
        <taxon>Verrucomicrobiota</taxon>
        <taxon>Methylacidiphilae</taxon>
        <taxon>Methylacidiphilales</taxon>
        <taxon>Methylacidiphilaceae</taxon>
        <taxon>Methylacidiphilum (ex Ratnadevi et al. 2023)</taxon>
    </lineage>
</organism>
<evidence type="ECO:0000256" key="1">
    <source>
        <dbReference type="ARBA" id="ARBA00022694"/>
    </source>
</evidence>
<dbReference type="InterPro" id="IPR014721">
    <property type="entry name" value="Ribsml_uS5_D2-typ_fold_subgr"/>
</dbReference>
<dbReference type="GO" id="GO:0004526">
    <property type="term" value="F:ribonuclease P activity"/>
    <property type="evidence" value="ECO:0007669"/>
    <property type="project" value="UniProtKB-UniRule"/>
</dbReference>
<dbReference type="PANTHER" id="PTHR33992:SF1">
    <property type="entry name" value="RIBONUCLEASE P PROTEIN COMPONENT"/>
    <property type="match status" value="1"/>
</dbReference>
<dbReference type="PANTHER" id="PTHR33992">
    <property type="entry name" value="RIBONUCLEASE P PROTEIN COMPONENT"/>
    <property type="match status" value="1"/>
</dbReference>
<dbReference type="GO" id="GO:0030677">
    <property type="term" value="C:ribonuclease P complex"/>
    <property type="evidence" value="ECO:0007669"/>
    <property type="project" value="TreeGrafter"/>
</dbReference>
<evidence type="ECO:0000313" key="9">
    <source>
        <dbReference type="Proteomes" id="UP000297713"/>
    </source>
</evidence>
<keyword evidence="3 6" id="KW-0255">Endonuclease</keyword>
<accession>A0A4Y8PA74</accession>
<dbReference type="SUPFAM" id="SSF54211">
    <property type="entry name" value="Ribosomal protein S5 domain 2-like"/>
    <property type="match status" value="1"/>
</dbReference>
<dbReference type="GO" id="GO:0001682">
    <property type="term" value="P:tRNA 5'-leader removal"/>
    <property type="evidence" value="ECO:0007669"/>
    <property type="project" value="UniProtKB-UniRule"/>
</dbReference>
<sequence>MIFIPRLLFNEMVFRNPVVLNNRLSRRLIAKKKKEISLFFSEGKKFSSPYFILYLLPREDKTFPLVFFAVSRKVINSSQRNLIKRRMREIFRQYLPFKLSSFSFGWIAKEKALKASFEELKKDMIELGKKAISLE</sequence>
<dbReference type="Gene3D" id="3.30.230.10">
    <property type="match status" value="1"/>
</dbReference>